<sequence length="73" mass="8187">MAKWLSCLPVILNVMGLKQNQITCAMFELQSLSFVETINISASRDLAIWGTQCYEVTSLPLNSLDRTYDSSII</sequence>
<dbReference type="AlphaFoldDB" id="A0A0B7AJ95"/>
<reference evidence="1" key="1">
    <citation type="submission" date="2014-12" db="EMBL/GenBank/DDBJ databases">
        <title>Insight into the proteome of Arion vulgaris.</title>
        <authorList>
            <person name="Aradska J."/>
            <person name="Bulat T."/>
            <person name="Smidak R."/>
            <person name="Sarate P."/>
            <person name="Gangsoo J."/>
            <person name="Sialana F."/>
            <person name="Bilban M."/>
            <person name="Lubec G."/>
        </authorList>
    </citation>
    <scope>NUCLEOTIDE SEQUENCE</scope>
    <source>
        <tissue evidence="1">Skin</tissue>
    </source>
</reference>
<name>A0A0B7AJ95_9EUPU</name>
<organism evidence="1">
    <name type="scientific">Arion vulgaris</name>
    <dbReference type="NCBI Taxonomy" id="1028688"/>
    <lineage>
        <taxon>Eukaryota</taxon>
        <taxon>Metazoa</taxon>
        <taxon>Spiralia</taxon>
        <taxon>Lophotrochozoa</taxon>
        <taxon>Mollusca</taxon>
        <taxon>Gastropoda</taxon>
        <taxon>Heterobranchia</taxon>
        <taxon>Euthyneura</taxon>
        <taxon>Panpulmonata</taxon>
        <taxon>Eupulmonata</taxon>
        <taxon>Stylommatophora</taxon>
        <taxon>Helicina</taxon>
        <taxon>Arionoidea</taxon>
        <taxon>Arionidae</taxon>
        <taxon>Arion</taxon>
    </lineage>
</organism>
<accession>A0A0B7AJ95</accession>
<proteinExistence type="predicted"/>
<protein>
    <submittedName>
        <fullName evidence="1">Uncharacterized protein</fullName>
    </submittedName>
</protein>
<evidence type="ECO:0000313" key="1">
    <source>
        <dbReference type="EMBL" id="CEK80662.1"/>
    </source>
</evidence>
<gene>
    <name evidence="1" type="primary">ORF121985</name>
</gene>
<dbReference type="EMBL" id="HACG01033797">
    <property type="protein sequence ID" value="CEK80662.1"/>
    <property type="molecule type" value="Transcribed_RNA"/>
</dbReference>